<dbReference type="RefSeq" id="WP_165878744.1">
    <property type="nucleotide sequence ID" value="NZ_JACIGF010000003.1"/>
</dbReference>
<dbReference type="InterPro" id="IPR036249">
    <property type="entry name" value="Thioredoxin-like_sf"/>
</dbReference>
<evidence type="ECO:0000313" key="6">
    <source>
        <dbReference type="EMBL" id="TCP36294.1"/>
    </source>
</evidence>
<dbReference type="CDD" id="cd02968">
    <property type="entry name" value="SCO"/>
    <property type="match status" value="1"/>
</dbReference>
<comment type="similarity">
    <text evidence="1">Belongs to the SCO1/2 family.</text>
</comment>
<dbReference type="GO" id="GO:0046872">
    <property type="term" value="F:metal ion binding"/>
    <property type="evidence" value="ECO:0007669"/>
    <property type="project" value="UniProtKB-KW"/>
</dbReference>
<evidence type="ECO:0000256" key="4">
    <source>
        <dbReference type="PIRSR" id="PIRSR603782-2"/>
    </source>
</evidence>
<keyword evidence="4" id="KW-1015">Disulfide bond</keyword>
<gene>
    <name evidence="6" type="ORF">EV659_103181</name>
</gene>
<name>A0A4R2PN02_RHOSA</name>
<dbReference type="Gene3D" id="3.40.30.10">
    <property type="entry name" value="Glutaredoxin"/>
    <property type="match status" value="1"/>
</dbReference>
<dbReference type="AlphaFoldDB" id="A0A4R2PN02"/>
<evidence type="ECO:0000256" key="1">
    <source>
        <dbReference type="ARBA" id="ARBA00010996"/>
    </source>
</evidence>
<dbReference type="Proteomes" id="UP000295399">
    <property type="component" value="Unassembled WGS sequence"/>
</dbReference>
<feature type="binding site" evidence="3">
    <location>
        <position position="169"/>
    </location>
    <ligand>
        <name>Cu cation</name>
        <dbReference type="ChEBI" id="CHEBI:23378"/>
    </ligand>
</feature>
<evidence type="ECO:0000256" key="2">
    <source>
        <dbReference type="ARBA" id="ARBA00023008"/>
    </source>
</evidence>
<dbReference type="Pfam" id="PF02630">
    <property type="entry name" value="SCO1-SenC"/>
    <property type="match status" value="1"/>
</dbReference>
<evidence type="ECO:0000256" key="3">
    <source>
        <dbReference type="PIRSR" id="PIRSR603782-1"/>
    </source>
</evidence>
<dbReference type="PANTHER" id="PTHR12151">
    <property type="entry name" value="ELECTRON TRANSPORT PROTIN SCO1/SENC FAMILY MEMBER"/>
    <property type="match status" value="1"/>
</dbReference>
<keyword evidence="3" id="KW-0479">Metal-binding</keyword>
<organism evidence="6 7">
    <name type="scientific">Rhodothalassium salexigens DSM 2132</name>
    <dbReference type="NCBI Taxonomy" id="1188247"/>
    <lineage>
        <taxon>Bacteria</taxon>
        <taxon>Pseudomonadati</taxon>
        <taxon>Pseudomonadota</taxon>
        <taxon>Alphaproteobacteria</taxon>
        <taxon>Rhodothalassiales</taxon>
        <taxon>Rhodothalassiaceae</taxon>
        <taxon>Rhodothalassium</taxon>
    </lineage>
</organism>
<evidence type="ECO:0000256" key="5">
    <source>
        <dbReference type="SAM" id="SignalP"/>
    </source>
</evidence>
<evidence type="ECO:0000313" key="7">
    <source>
        <dbReference type="Proteomes" id="UP000295399"/>
    </source>
</evidence>
<protein>
    <submittedName>
        <fullName evidence="6">Protein SCO1/2</fullName>
    </submittedName>
</protein>
<feature type="binding site" evidence="3">
    <location>
        <position position="81"/>
    </location>
    <ligand>
        <name>Cu cation</name>
        <dbReference type="ChEBI" id="CHEBI:23378"/>
    </ligand>
</feature>
<dbReference type="InterPro" id="IPR003782">
    <property type="entry name" value="SCO1/SenC"/>
</dbReference>
<dbReference type="EMBL" id="SLXO01000003">
    <property type="protein sequence ID" value="TCP36294.1"/>
    <property type="molecule type" value="Genomic_DNA"/>
</dbReference>
<dbReference type="FunFam" id="3.40.30.10:FF:000013">
    <property type="entry name" value="Blast:Protein SCO1 homolog, mitochondrial"/>
    <property type="match status" value="1"/>
</dbReference>
<feature type="binding site" evidence="3">
    <location>
        <position position="77"/>
    </location>
    <ligand>
        <name>Cu cation</name>
        <dbReference type="ChEBI" id="CHEBI:23378"/>
    </ligand>
</feature>
<sequence length="203" mass="21331">MAPLPRLAALAALTAALAACDPGPNDSADATGASACAGDPSVPIGGAFELVDTSGAPVTQAALDGRYALLFFGFTHCPDVCPTELQRITAALDRLAETGADLDRVQPVFVSVDPKRDRPEVVGDYLSLFHDRFLGLTGSTEQVAAAARAYRVYYAIDGDPEGDDYLINHAAMIYFMGPDGHYITHFTAQDGPDAIARRVGACL</sequence>
<reference evidence="6 7" key="1">
    <citation type="submission" date="2019-03" db="EMBL/GenBank/DDBJ databases">
        <title>Genomic Encyclopedia of Type Strains, Phase IV (KMG-IV): sequencing the most valuable type-strain genomes for metagenomic binning, comparative biology and taxonomic classification.</title>
        <authorList>
            <person name="Goeker M."/>
        </authorList>
    </citation>
    <scope>NUCLEOTIDE SEQUENCE [LARGE SCALE GENOMIC DNA]</scope>
    <source>
        <strain evidence="6 7">DSM 2132</strain>
    </source>
</reference>
<dbReference type="SUPFAM" id="SSF52833">
    <property type="entry name" value="Thioredoxin-like"/>
    <property type="match status" value="1"/>
</dbReference>
<feature type="signal peptide" evidence="5">
    <location>
        <begin position="1"/>
        <end position="18"/>
    </location>
</feature>
<feature type="chain" id="PRO_5020973795" evidence="5">
    <location>
        <begin position="19"/>
        <end position="203"/>
    </location>
</feature>
<feature type="disulfide bond" description="Redox-active" evidence="4">
    <location>
        <begin position="77"/>
        <end position="81"/>
    </location>
</feature>
<comment type="caution">
    <text evidence="6">The sequence shown here is derived from an EMBL/GenBank/DDBJ whole genome shotgun (WGS) entry which is preliminary data.</text>
</comment>
<keyword evidence="7" id="KW-1185">Reference proteome</keyword>
<keyword evidence="2 3" id="KW-0186">Copper</keyword>
<dbReference type="PROSITE" id="PS51257">
    <property type="entry name" value="PROKAR_LIPOPROTEIN"/>
    <property type="match status" value="1"/>
</dbReference>
<dbReference type="PANTHER" id="PTHR12151:SF25">
    <property type="entry name" value="LINALOOL DEHYDRATASE_ISOMERASE DOMAIN-CONTAINING PROTEIN"/>
    <property type="match status" value="1"/>
</dbReference>
<proteinExistence type="inferred from homology"/>
<dbReference type="InParanoid" id="A0A4R2PN02"/>
<keyword evidence="5" id="KW-0732">Signal</keyword>
<accession>A0A4R2PN02</accession>